<dbReference type="InterPro" id="IPR002502">
    <property type="entry name" value="Amidase_domain"/>
</dbReference>
<accession>A0A6L8MX61</accession>
<reference evidence="2 3" key="1">
    <citation type="submission" date="2019-11" db="EMBL/GenBank/DDBJ databases">
        <title>Divergent Streptococcus suis from cattle.</title>
        <authorList>
            <person name="Williamson C."/>
        </authorList>
    </citation>
    <scope>NUCLEOTIDE SEQUENCE [LARGE SCALE GENOMIC DNA]</scope>
    <source>
        <strain evidence="2 3">10-36905</strain>
    </source>
</reference>
<dbReference type="SMART" id="SM00644">
    <property type="entry name" value="Ami_2"/>
    <property type="match status" value="1"/>
</dbReference>
<proteinExistence type="predicted"/>
<organism evidence="2 3">
    <name type="scientific">Streptococcus suis</name>
    <dbReference type="NCBI Taxonomy" id="1307"/>
    <lineage>
        <taxon>Bacteria</taxon>
        <taxon>Bacillati</taxon>
        <taxon>Bacillota</taxon>
        <taxon>Bacilli</taxon>
        <taxon>Lactobacillales</taxon>
        <taxon>Streptococcaceae</taxon>
        <taxon>Streptococcus</taxon>
    </lineage>
</organism>
<dbReference type="GO" id="GO:0009253">
    <property type="term" value="P:peptidoglycan catabolic process"/>
    <property type="evidence" value="ECO:0007669"/>
    <property type="project" value="InterPro"/>
</dbReference>
<dbReference type="AlphaFoldDB" id="A0A6L8MX61"/>
<dbReference type="InterPro" id="IPR036505">
    <property type="entry name" value="Amidase/PGRP_sf"/>
</dbReference>
<feature type="domain" description="N-acetylmuramoyl-L-alanine amidase" evidence="1">
    <location>
        <begin position="76"/>
        <end position="217"/>
    </location>
</feature>
<name>A0A6L8MX61_STRSU</name>
<sequence length="248" mass="27869">MEEQNLPANSQATILEYFTLESENESSLFATIDVDGETFYIPAAHLELVQTNDINQYIAQLGYPHVDLTADIVETFEQESYATESGDPIGVIIHDTGVEYSTIDSEVTYMIDNYDELGVFVHSFIDNDTILEIADASYKAQGAGPNGNSSYIQFEMTHVYTQDDFAMQLANAAYYTAYMLHEYRLPVTVGEEDGSGTVWTHEMVSEYLGGTDHIDPTDYWDSSAAELFDTTYDVDDFVQLVQAYYNLI</sequence>
<gene>
    <name evidence="2" type="ORF">GLP18_05820</name>
</gene>
<dbReference type="Proteomes" id="UP000483765">
    <property type="component" value="Unassembled WGS sequence"/>
</dbReference>
<dbReference type="SUPFAM" id="SSF55846">
    <property type="entry name" value="N-acetylmuramoyl-L-alanine amidase-like"/>
    <property type="match status" value="1"/>
</dbReference>
<comment type="caution">
    <text evidence="2">The sequence shown here is derived from an EMBL/GenBank/DDBJ whole genome shotgun (WGS) entry which is preliminary data.</text>
</comment>
<evidence type="ECO:0000259" key="1">
    <source>
        <dbReference type="SMART" id="SM00644"/>
    </source>
</evidence>
<dbReference type="Gene3D" id="3.40.80.10">
    <property type="entry name" value="Peptidoglycan recognition protein-like"/>
    <property type="match status" value="1"/>
</dbReference>
<dbReference type="CDD" id="cd06583">
    <property type="entry name" value="PGRP"/>
    <property type="match status" value="1"/>
</dbReference>
<dbReference type="GO" id="GO:0008745">
    <property type="term" value="F:N-acetylmuramoyl-L-alanine amidase activity"/>
    <property type="evidence" value="ECO:0007669"/>
    <property type="project" value="InterPro"/>
</dbReference>
<dbReference type="Pfam" id="PF01510">
    <property type="entry name" value="Amidase_2"/>
    <property type="match status" value="1"/>
</dbReference>
<evidence type="ECO:0000313" key="3">
    <source>
        <dbReference type="Proteomes" id="UP000483765"/>
    </source>
</evidence>
<protein>
    <submittedName>
        <fullName evidence="2">N-acetylmuramoyl-L-alanine amidase</fullName>
    </submittedName>
</protein>
<dbReference type="EMBL" id="WNXH01000008">
    <property type="protein sequence ID" value="MYN69745.1"/>
    <property type="molecule type" value="Genomic_DNA"/>
</dbReference>
<evidence type="ECO:0000313" key="2">
    <source>
        <dbReference type="EMBL" id="MYN69745.1"/>
    </source>
</evidence>